<dbReference type="GO" id="GO:0045436">
    <property type="term" value="F:lycopene beta cyclase activity"/>
    <property type="evidence" value="ECO:0007669"/>
    <property type="project" value="InterPro"/>
</dbReference>
<dbReference type="NCBIfam" id="TIGR01790">
    <property type="entry name" value="carotene-cycl"/>
    <property type="match status" value="1"/>
</dbReference>
<dbReference type="InterPro" id="IPR008461">
    <property type="entry name" value="CrtY"/>
</dbReference>
<organism evidence="2 3">
    <name type="scientific">Altericroceibacterium spongiae</name>
    <dbReference type="NCBI Taxonomy" id="2320269"/>
    <lineage>
        <taxon>Bacteria</taxon>
        <taxon>Pseudomonadati</taxon>
        <taxon>Pseudomonadota</taxon>
        <taxon>Alphaproteobacteria</taxon>
        <taxon>Sphingomonadales</taxon>
        <taxon>Erythrobacteraceae</taxon>
        <taxon>Altericroceibacterium</taxon>
    </lineage>
</organism>
<comment type="caution">
    <text evidence="2">The sequence shown here is derived from an EMBL/GenBank/DDBJ whole genome shotgun (WGS) entry which is preliminary data.</text>
</comment>
<protein>
    <submittedName>
        <fullName evidence="2">Lycopene cyclase</fullName>
    </submittedName>
</protein>
<dbReference type="RefSeq" id="WP_120325793.1">
    <property type="nucleotide sequence ID" value="NZ_RAPF01000011.1"/>
</dbReference>
<dbReference type="OrthoDB" id="5793379at2"/>
<proteinExistence type="inferred from homology"/>
<gene>
    <name evidence="2" type="primary">crtY</name>
    <name evidence="2" type="ORF">D6851_15430</name>
</gene>
<dbReference type="InterPro" id="IPR010108">
    <property type="entry name" value="Lycopene_cyclase_b/e"/>
</dbReference>
<dbReference type="NCBIfam" id="TIGR01789">
    <property type="entry name" value="lycopene_cycl"/>
    <property type="match status" value="1"/>
</dbReference>
<evidence type="ECO:0000313" key="3">
    <source>
        <dbReference type="Proteomes" id="UP000284395"/>
    </source>
</evidence>
<dbReference type="Gene3D" id="3.50.50.60">
    <property type="entry name" value="FAD/NAD(P)-binding domain"/>
    <property type="match status" value="1"/>
</dbReference>
<dbReference type="SUPFAM" id="SSF51905">
    <property type="entry name" value="FAD/NAD(P)-binding domain"/>
    <property type="match status" value="1"/>
</dbReference>
<reference evidence="2 3" key="1">
    <citation type="submission" date="2018-09" db="EMBL/GenBank/DDBJ databases">
        <title>Altererythrobacter spongiae sp. nov., isolated from a marine sponge.</title>
        <authorList>
            <person name="Zhuang L."/>
            <person name="Luo L."/>
        </authorList>
    </citation>
    <scope>NUCLEOTIDE SEQUENCE [LARGE SCALE GENOMIC DNA]</scope>
    <source>
        <strain evidence="2 3">HN-Y73</strain>
    </source>
</reference>
<dbReference type="Pfam" id="PF05834">
    <property type="entry name" value="Lycopene_cycl"/>
    <property type="match status" value="1"/>
</dbReference>
<keyword evidence="3" id="KW-1185">Reference proteome</keyword>
<evidence type="ECO:0000256" key="1">
    <source>
        <dbReference type="ARBA" id="ARBA00006599"/>
    </source>
</evidence>
<evidence type="ECO:0000313" key="2">
    <source>
        <dbReference type="EMBL" id="RKF18202.1"/>
    </source>
</evidence>
<dbReference type="EMBL" id="RAPF01000011">
    <property type="protein sequence ID" value="RKF18202.1"/>
    <property type="molecule type" value="Genomic_DNA"/>
</dbReference>
<dbReference type="Proteomes" id="UP000284395">
    <property type="component" value="Unassembled WGS sequence"/>
</dbReference>
<dbReference type="InterPro" id="IPR036188">
    <property type="entry name" value="FAD/NAD-bd_sf"/>
</dbReference>
<name>A0A420EC38_9SPHN</name>
<accession>A0A420EC38</accession>
<sequence length="395" mass="44326">MTNSSHDVLILGGGLSGGLIALALHQHRPGLSVCLVESEDRLGGQHRWSWFASDLGTAGTALMDHFPLHRWDDGYDVRFPRRERHLATPYRSLASADFDRTLRAILPADALYCGIRATEVEAGRVTLENGKILTARAVIDCRGQVESDALECGYQLFHGHHIRTVRPHGLTRPLIMDATVRQHDGYRFVYSLPLGPQDIFIEDTYYADRPLLDRETLWARLETYAQAHEWQGETLSEESGILPVITGGDFDRFQRDQRIPGVAVAGMRGGFSHPLTSYSLPLAAANAIAIALATDCSGPALAVMLEHRAQRHWRDTAYYRLLGKMLFQAAEPQERYRVFEHFYSMPETLIERFYAARSTRVDRLRILCGKPPVPVSRALLALLKQQAGTVERQDA</sequence>
<dbReference type="GO" id="GO:0016117">
    <property type="term" value="P:carotenoid biosynthetic process"/>
    <property type="evidence" value="ECO:0007669"/>
    <property type="project" value="InterPro"/>
</dbReference>
<dbReference type="AlphaFoldDB" id="A0A420EC38"/>
<comment type="similarity">
    <text evidence="1">Belongs to the lycopene cyclase family.</text>
</comment>
<dbReference type="GO" id="GO:0016705">
    <property type="term" value="F:oxidoreductase activity, acting on paired donors, with incorporation or reduction of molecular oxygen"/>
    <property type="evidence" value="ECO:0007669"/>
    <property type="project" value="InterPro"/>
</dbReference>